<dbReference type="Pfam" id="PF01145">
    <property type="entry name" value="Band_7"/>
    <property type="match status" value="1"/>
</dbReference>
<gene>
    <name evidence="3" type="ORF">RGQ13_05415</name>
</gene>
<reference evidence="4" key="1">
    <citation type="submission" date="2023-09" db="EMBL/GenBank/DDBJ databases">
        <authorList>
            <person name="Li S."/>
            <person name="Li X."/>
            <person name="Zhang C."/>
            <person name="Zhao Z."/>
        </authorList>
    </citation>
    <scope>NUCLEOTIDE SEQUENCE [LARGE SCALE GENOMIC DNA]</scope>
    <source>
        <strain evidence="4">SQ149</strain>
    </source>
</reference>
<dbReference type="SMART" id="SM00244">
    <property type="entry name" value="PHB"/>
    <property type="match status" value="1"/>
</dbReference>
<organism evidence="3 4">
    <name type="scientific">Thalassotalea psychrophila</name>
    <dbReference type="NCBI Taxonomy" id="3065647"/>
    <lineage>
        <taxon>Bacteria</taxon>
        <taxon>Pseudomonadati</taxon>
        <taxon>Pseudomonadota</taxon>
        <taxon>Gammaproteobacteria</taxon>
        <taxon>Alteromonadales</taxon>
        <taxon>Colwelliaceae</taxon>
        <taxon>Thalassotalea</taxon>
    </lineage>
</organism>
<name>A0ABY9TXY8_9GAMM</name>
<dbReference type="SUPFAM" id="SSF117892">
    <property type="entry name" value="Band 7/SPFH domain"/>
    <property type="match status" value="1"/>
</dbReference>
<accession>A0ABY9TXY8</accession>
<dbReference type="InterPro" id="IPR036013">
    <property type="entry name" value="Band_7/SPFH_dom_sf"/>
</dbReference>
<comment type="subcellular location">
    <subcellularLocation>
        <location evidence="1">Membrane</location>
        <topology evidence="1">Single-pass membrane protein</topology>
    </subcellularLocation>
</comment>
<dbReference type="InterPro" id="IPR000163">
    <property type="entry name" value="Prohibitin"/>
</dbReference>
<dbReference type="EMBL" id="CP134145">
    <property type="protein sequence ID" value="WNC73434.1"/>
    <property type="molecule type" value="Genomic_DNA"/>
</dbReference>
<sequence length="288" mass="31767">MKEVKKFNIPLKSVAGAVVAAIALFGSVYTVNEGHIGIVKRFSEAKEQVNPGLHFKVPLIDSVEEIEVRTRKNEEKMLSSTKEQMPVTIIVSVNWTVDKSAALDLFRQYGGLSQFESRILDPRFRSATKDVIPKYNAEQLIQDRASAIQGIEANFIEEMKDFPVSVDNIQIENIQLPAKYLTSIETKQTEKNLAAAEEHKLARQNLEAQRAVNTSKAQADGIELVAIAEAKAIKLKGLAEAEAITAKAKALGDNPLIVKLTEAQNWDGKLPATMLGGQNMPILDMRTK</sequence>
<dbReference type="RefSeq" id="WP_348392546.1">
    <property type="nucleotide sequence ID" value="NZ_CP134145.1"/>
</dbReference>
<evidence type="ECO:0000313" key="4">
    <source>
        <dbReference type="Proteomes" id="UP001258994"/>
    </source>
</evidence>
<keyword evidence="4" id="KW-1185">Reference proteome</keyword>
<dbReference type="PANTHER" id="PTHR42911">
    <property type="entry name" value="MODULATOR OF FTSH PROTEASE HFLC"/>
    <property type="match status" value="1"/>
</dbReference>
<dbReference type="Gene3D" id="3.30.479.30">
    <property type="entry name" value="Band 7 domain"/>
    <property type="match status" value="1"/>
</dbReference>
<feature type="domain" description="Band 7" evidence="2">
    <location>
        <begin position="26"/>
        <end position="188"/>
    </location>
</feature>
<evidence type="ECO:0000259" key="2">
    <source>
        <dbReference type="SMART" id="SM00244"/>
    </source>
</evidence>
<dbReference type="CDD" id="cd03401">
    <property type="entry name" value="SPFH_prohibitin"/>
    <property type="match status" value="1"/>
</dbReference>
<dbReference type="Proteomes" id="UP001258994">
    <property type="component" value="Chromosome"/>
</dbReference>
<evidence type="ECO:0000313" key="3">
    <source>
        <dbReference type="EMBL" id="WNC73434.1"/>
    </source>
</evidence>
<proteinExistence type="predicted"/>
<dbReference type="PANTHER" id="PTHR42911:SF2">
    <property type="entry name" value="PROHIBITIN FAMILY PROTEIN"/>
    <property type="match status" value="1"/>
</dbReference>
<evidence type="ECO:0000256" key="1">
    <source>
        <dbReference type="ARBA" id="ARBA00004167"/>
    </source>
</evidence>
<dbReference type="InterPro" id="IPR001107">
    <property type="entry name" value="Band_7"/>
</dbReference>
<protein>
    <submittedName>
        <fullName evidence="3">Prohibitin family protein</fullName>
    </submittedName>
</protein>